<protein>
    <submittedName>
        <fullName evidence="4">Transmembrane protease serine 6</fullName>
    </submittedName>
</protein>
<name>A0ABQ0FJY6_APOSI</name>
<evidence type="ECO:0000256" key="2">
    <source>
        <dbReference type="SAM" id="Phobius"/>
    </source>
</evidence>
<feature type="region of interest" description="Disordered" evidence="1">
    <location>
        <begin position="1"/>
        <end position="36"/>
    </location>
</feature>
<evidence type="ECO:0000256" key="1">
    <source>
        <dbReference type="SAM" id="MobiDB-lite"/>
    </source>
</evidence>
<evidence type="ECO:0000313" key="5">
    <source>
        <dbReference type="Proteomes" id="UP001623349"/>
    </source>
</evidence>
<accession>A0ABQ0FJY6</accession>
<dbReference type="GO" id="GO:0008233">
    <property type="term" value="F:peptidase activity"/>
    <property type="evidence" value="ECO:0007669"/>
    <property type="project" value="UniProtKB-KW"/>
</dbReference>
<dbReference type="PROSITE" id="PS50024">
    <property type="entry name" value="SEA"/>
    <property type="match status" value="1"/>
</dbReference>
<feature type="transmembrane region" description="Helical" evidence="2">
    <location>
        <begin position="45"/>
        <end position="66"/>
    </location>
</feature>
<keyword evidence="5" id="KW-1185">Reference proteome</keyword>
<feature type="domain" description="SEA" evidence="3">
    <location>
        <begin position="74"/>
        <end position="236"/>
    </location>
</feature>
<gene>
    <name evidence="4" type="ORF">APTSU1_001478900</name>
</gene>
<reference evidence="4 5" key="1">
    <citation type="submission" date="2024-08" db="EMBL/GenBank/DDBJ databases">
        <title>The draft genome of Apodemus speciosus.</title>
        <authorList>
            <person name="Nabeshima K."/>
            <person name="Suzuki S."/>
            <person name="Onuma M."/>
        </authorList>
    </citation>
    <scope>NUCLEOTIDE SEQUENCE [LARGE SCALE GENOMIC DNA]</scope>
    <source>
        <strain evidence="4">IB14-021</strain>
    </source>
</reference>
<dbReference type="InterPro" id="IPR000082">
    <property type="entry name" value="SEA_dom"/>
</dbReference>
<proteinExistence type="predicted"/>
<keyword evidence="4" id="KW-0378">Hydrolase</keyword>
<dbReference type="EMBL" id="BAAFST010000015">
    <property type="protein sequence ID" value="GAB1299553.1"/>
    <property type="molecule type" value="Genomic_DNA"/>
</dbReference>
<organism evidence="4 5">
    <name type="scientific">Apodemus speciosus</name>
    <name type="common">Large Japanese field mouse</name>
    <dbReference type="NCBI Taxonomy" id="105296"/>
    <lineage>
        <taxon>Eukaryota</taxon>
        <taxon>Metazoa</taxon>
        <taxon>Chordata</taxon>
        <taxon>Craniata</taxon>
        <taxon>Vertebrata</taxon>
        <taxon>Euteleostomi</taxon>
        <taxon>Mammalia</taxon>
        <taxon>Eutheria</taxon>
        <taxon>Euarchontoglires</taxon>
        <taxon>Glires</taxon>
        <taxon>Rodentia</taxon>
        <taxon>Myomorpha</taxon>
        <taxon>Muroidea</taxon>
        <taxon>Muridae</taxon>
        <taxon>Murinae</taxon>
        <taxon>Apodemus</taxon>
    </lineage>
</organism>
<dbReference type="Proteomes" id="UP001623349">
    <property type="component" value="Unassembled WGS sequence"/>
</dbReference>
<dbReference type="GO" id="GO:0006508">
    <property type="term" value="P:proteolysis"/>
    <property type="evidence" value="ECO:0007669"/>
    <property type="project" value="UniProtKB-KW"/>
</dbReference>
<evidence type="ECO:0000259" key="3">
    <source>
        <dbReference type="PROSITE" id="PS50024"/>
    </source>
</evidence>
<keyword evidence="4" id="KW-0645">Protease</keyword>
<keyword evidence="2" id="KW-0472">Membrane</keyword>
<evidence type="ECO:0000313" key="4">
    <source>
        <dbReference type="EMBL" id="GAB1299553.1"/>
    </source>
</evidence>
<sequence>MATTEVPQAADGQGDAGDGEEAAEPEGMFKAPQNTKRKDRDYVRFTPLLLVLAALASAGVMLWYFLGYKAEVTTSQVYSGSLRVLNRHFSQDLARRESIAFRSETAKAQKMRDTHRALHAVSKRACRYTTIAVSCTEGNLNSQTGLATPELQELVASTRLGTYYNSSSIYSFGEGPLVCFFWFILDIPEYQRQTMSPEVVRELLVGELLSNSSALASYRTEYEVDPEGLVILEASVNDIVVLNSTLGGTIGL</sequence>
<keyword evidence="2 4" id="KW-0812">Transmembrane</keyword>
<comment type="caution">
    <text evidence="4">The sequence shown here is derived from an EMBL/GenBank/DDBJ whole genome shotgun (WGS) entry which is preliminary data.</text>
</comment>
<keyword evidence="2" id="KW-1133">Transmembrane helix</keyword>